<protein>
    <recommendedName>
        <fullName evidence="2">Fibronectin type-III domain-containing protein</fullName>
    </recommendedName>
</protein>
<feature type="non-terminal residue" evidence="1">
    <location>
        <position position="298"/>
    </location>
</feature>
<comment type="caution">
    <text evidence="1">The sequence shown here is derived from an EMBL/GenBank/DDBJ whole genome shotgun (WGS) entry which is preliminary data.</text>
</comment>
<name>A0A0F9AEM7_9ZZZZ</name>
<accession>A0A0F9AEM7</accession>
<sequence length="298" mass="32270">MATLVLKESYQTGHDGSLRVPRNYGGGGVVVFLAQTFTAESSYSIGMVRLRLFRYLLPGTITVSIYATDGSGFPTGSALCTGTTDGDTLTDNSSGELRDIYFNTTAEITDTIKYGITITAPSGDANNTIAWRYDLSASYTGGQALLFDYLSSGVWNDAGNPDRDFMFSTYLVIEDRQVENPTPSDTDIDIVLTPLLQWEVSGEGLKEGDSFDVYLKAGDSNFGSEDLLRNVTDLDVQIIGGLSYNTLYYWQAVPFSEEGDLLGADAWSFTTILFLPPAVSVDGSGNPTGLNNMVTLKR</sequence>
<gene>
    <name evidence="1" type="ORF">LCGC14_2921620</name>
</gene>
<dbReference type="EMBL" id="LAZR01058078">
    <property type="protein sequence ID" value="KKK70671.1"/>
    <property type="molecule type" value="Genomic_DNA"/>
</dbReference>
<reference evidence="1" key="1">
    <citation type="journal article" date="2015" name="Nature">
        <title>Complex archaea that bridge the gap between prokaryotes and eukaryotes.</title>
        <authorList>
            <person name="Spang A."/>
            <person name="Saw J.H."/>
            <person name="Jorgensen S.L."/>
            <person name="Zaremba-Niedzwiedzka K."/>
            <person name="Martijn J."/>
            <person name="Lind A.E."/>
            <person name="van Eijk R."/>
            <person name="Schleper C."/>
            <person name="Guy L."/>
            <person name="Ettema T.J."/>
        </authorList>
    </citation>
    <scope>NUCLEOTIDE SEQUENCE</scope>
</reference>
<evidence type="ECO:0000313" key="1">
    <source>
        <dbReference type="EMBL" id="KKK70671.1"/>
    </source>
</evidence>
<organism evidence="1">
    <name type="scientific">marine sediment metagenome</name>
    <dbReference type="NCBI Taxonomy" id="412755"/>
    <lineage>
        <taxon>unclassified sequences</taxon>
        <taxon>metagenomes</taxon>
        <taxon>ecological metagenomes</taxon>
    </lineage>
</organism>
<dbReference type="AlphaFoldDB" id="A0A0F9AEM7"/>
<evidence type="ECO:0008006" key="2">
    <source>
        <dbReference type="Google" id="ProtNLM"/>
    </source>
</evidence>
<proteinExistence type="predicted"/>